<feature type="region of interest" description="Disordered" evidence="1">
    <location>
        <begin position="557"/>
        <end position="694"/>
    </location>
</feature>
<proteinExistence type="predicted"/>
<evidence type="ECO:0000256" key="1">
    <source>
        <dbReference type="SAM" id="MobiDB-lite"/>
    </source>
</evidence>
<feature type="compositionally biased region" description="Basic and acidic residues" evidence="1">
    <location>
        <begin position="557"/>
        <end position="567"/>
    </location>
</feature>
<dbReference type="PANTHER" id="PTHR34057">
    <property type="entry name" value="ELONGATION FACTOR"/>
    <property type="match status" value="1"/>
</dbReference>
<feature type="compositionally biased region" description="Basic residues" evidence="1">
    <location>
        <begin position="682"/>
        <end position="694"/>
    </location>
</feature>
<gene>
    <name evidence="2" type="ORF">Cni_G10040</name>
</gene>
<protein>
    <submittedName>
        <fullName evidence="2">Uncharacterized protein</fullName>
    </submittedName>
</protein>
<reference evidence="2 3" key="1">
    <citation type="submission" date="2023-10" db="EMBL/GenBank/DDBJ databases">
        <title>Chromosome-scale genome assembly provides insights into flower coloration mechanisms of Canna indica.</title>
        <authorList>
            <person name="Li C."/>
        </authorList>
    </citation>
    <scope>NUCLEOTIDE SEQUENCE [LARGE SCALE GENOMIC DNA]</scope>
    <source>
        <tissue evidence="2">Flower</tissue>
    </source>
</reference>
<organism evidence="2 3">
    <name type="scientific">Canna indica</name>
    <name type="common">Indian-shot</name>
    <dbReference type="NCBI Taxonomy" id="4628"/>
    <lineage>
        <taxon>Eukaryota</taxon>
        <taxon>Viridiplantae</taxon>
        <taxon>Streptophyta</taxon>
        <taxon>Embryophyta</taxon>
        <taxon>Tracheophyta</taxon>
        <taxon>Spermatophyta</taxon>
        <taxon>Magnoliopsida</taxon>
        <taxon>Liliopsida</taxon>
        <taxon>Zingiberales</taxon>
        <taxon>Cannaceae</taxon>
        <taxon>Canna</taxon>
    </lineage>
</organism>
<dbReference type="AlphaFoldDB" id="A0AAQ3K546"/>
<sequence length="694" mass="76279">MGLKQSNDVTQQQGVEALLLNELRVDSGEEESSYLSAALPPAADCRPPLRLLSTHRASTGAAARSVKKRVVNVQENIQAMTPVQALAGVSEEGKADVAVKSENRDSVDTKDAPGIFCANNGEDRMLNVGSLSDLTKVEVIPNEGKLDSIVKCENRELLDADNVSELLCTNNHEDSMFYAGSSTGLKKVSDAMDVEVDIINCIDSIDVKTVKDEDPDATEYSSSFGNTFSGSESELKLDHGDREVDSPFVPSNADPAVMDDATRLFKKKKVSAHWRKFISPLMWRCQWLELRMKELLAQASLYDKELAAYKHEKELQSKIIELDSSVSRSVPFTSRSNWKRSMKRRRRKKNEDKVDISSYMSNHVVFSYYENKRADTDCHSIDDDCGDLAEDNKGNDDNDWLLGLSGNDSSLEQILLNIEAAQSRIIKLKTHLNNVICKNARDISSGNLFLGDAPASYAQNASGSPRNNPDTMPTGLLGFPPNIVSEYEMEDMVMPESAASSYGDAADIDIIESTVGLLSAADVTLGQHHIRDLFKDSAEDVLIDNQAAEEEYQNFEKVSHATEERQVTVKTQSETHSGDESIAPEVSVAEQSPTGGNVDMPKPALLRPCYTGKKRGRKPKRKRRGGSVSGSGPSKFGKPHDSGPSKSEKHHGSGPSKSEKLHSSGSSKAETLQAWVPLRSERIKKRRLLANKRS</sequence>
<dbReference type="Proteomes" id="UP001327560">
    <property type="component" value="Chromosome 3"/>
</dbReference>
<evidence type="ECO:0000313" key="3">
    <source>
        <dbReference type="Proteomes" id="UP001327560"/>
    </source>
</evidence>
<evidence type="ECO:0000313" key="2">
    <source>
        <dbReference type="EMBL" id="WOL01324.1"/>
    </source>
</evidence>
<feature type="compositionally biased region" description="Basic and acidic residues" evidence="1">
    <location>
        <begin position="638"/>
        <end position="662"/>
    </location>
</feature>
<dbReference type="EMBL" id="CP136892">
    <property type="protein sequence ID" value="WOL01324.1"/>
    <property type="molecule type" value="Genomic_DNA"/>
</dbReference>
<keyword evidence="3" id="KW-1185">Reference proteome</keyword>
<accession>A0AAQ3K546</accession>
<feature type="compositionally biased region" description="Basic residues" evidence="1">
    <location>
        <begin position="612"/>
        <end position="625"/>
    </location>
</feature>
<dbReference type="CDD" id="cd11650">
    <property type="entry name" value="AT4G37440_like"/>
    <property type="match status" value="1"/>
</dbReference>
<name>A0AAQ3K546_9LILI</name>
<dbReference type="PANTHER" id="PTHR34057:SF1">
    <property type="entry name" value="ELONGATION FACTOR"/>
    <property type="match status" value="1"/>
</dbReference>
<dbReference type="InterPro" id="IPR038745">
    <property type="entry name" value="AT4G37440-like"/>
</dbReference>